<evidence type="ECO:0000259" key="6">
    <source>
        <dbReference type="SMART" id="SM01340"/>
    </source>
</evidence>
<dbReference type="Pfam" id="PF16413">
    <property type="entry name" value="Mlh1_C"/>
    <property type="match status" value="1"/>
</dbReference>
<dbReference type="SUPFAM" id="SSF55874">
    <property type="entry name" value="ATPase domain of HSP90 chaperone/DNA topoisomerase II/histidine kinase"/>
    <property type="match status" value="1"/>
</dbReference>
<evidence type="ECO:0000256" key="2">
    <source>
        <dbReference type="ARBA" id="ARBA00006082"/>
    </source>
</evidence>
<dbReference type="PROSITE" id="PS00058">
    <property type="entry name" value="DNA_MISMATCH_REPAIR_1"/>
    <property type="match status" value="1"/>
</dbReference>
<dbReference type="FunFam" id="3.30.565.10:FF:000033">
    <property type="entry name" value="DNA mismatch repair protein Mlh1"/>
    <property type="match status" value="1"/>
</dbReference>
<accession>A0A3N4IBG1</accession>
<dbReference type="STRING" id="1160509.A0A3N4IBG1"/>
<dbReference type="GO" id="GO:0005524">
    <property type="term" value="F:ATP binding"/>
    <property type="evidence" value="ECO:0007669"/>
    <property type="project" value="InterPro"/>
</dbReference>
<dbReference type="InterPro" id="IPR014762">
    <property type="entry name" value="DNA_mismatch_repair_CS"/>
</dbReference>
<dbReference type="AlphaFoldDB" id="A0A3N4IBG1"/>
<dbReference type="EMBL" id="ML119669">
    <property type="protein sequence ID" value="RPA82817.1"/>
    <property type="molecule type" value="Genomic_DNA"/>
</dbReference>
<protein>
    <submittedName>
        <fullName evidence="7">DNA mismatch repair protein MutL</fullName>
    </submittedName>
</protein>
<evidence type="ECO:0000256" key="4">
    <source>
        <dbReference type="ARBA" id="ARBA00023204"/>
    </source>
</evidence>
<dbReference type="Pfam" id="PF01119">
    <property type="entry name" value="DNA_mis_repair"/>
    <property type="match status" value="1"/>
</dbReference>
<gene>
    <name evidence="7" type="ORF">BJ508DRAFT_375569</name>
</gene>
<dbReference type="SUPFAM" id="SSF54211">
    <property type="entry name" value="Ribosomal protein S5 domain 2-like"/>
    <property type="match status" value="1"/>
</dbReference>
<dbReference type="InterPro" id="IPR020568">
    <property type="entry name" value="Ribosomal_Su5_D2-typ_SF"/>
</dbReference>
<reference evidence="7 8" key="1">
    <citation type="journal article" date="2018" name="Nat. Ecol. Evol.">
        <title>Pezizomycetes genomes reveal the molecular basis of ectomycorrhizal truffle lifestyle.</title>
        <authorList>
            <person name="Murat C."/>
            <person name="Payen T."/>
            <person name="Noel B."/>
            <person name="Kuo A."/>
            <person name="Morin E."/>
            <person name="Chen J."/>
            <person name="Kohler A."/>
            <person name="Krizsan K."/>
            <person name="Balestrini R."/>
            <person name="Da Silva C."/>
            <person name="Montanini B."/>
            <person name="Hainaut M."/>
            <person name="Levati E."/>
            <person name="Barry K.W."/>
            <person name="Belfiori B."/>
            <person name="Cichocki N."/>
            <person name="Clum A."/>
            <person name="Dockter R.B."/>
            <person name="Fauchery L."/>
            <person name="Guy J."/>
            <person name="Iotti M."/>
            <person name="Le Tacon F."/>
            <person name="Lindquist E.A."/>
            <person name="Lipzen A."/>
            <person name="Malagnac F."/>
            <person name="Mello A."/>
            <person name="Molinier V."/>
            <person name="Miyauchi S."/>
            <person name="Poulain J."/>
            <person name="Riccioni C."/>
            <person name="Rubini A."/>
            <person name="Sitrit Y."/>
            <person name="Splivallo R."/>
            <person name="Traeger S."/>
            <person name="Wang M."/>
            <person name="Zifcakova L."/>
            <person name="Wipf D."/>
            <person name="Zambonelli A."/>
            <person name="Paolocci F."/>
            <person name="Nowrousian M."/>
            <person name="Ottonello S."/>
            <person name="Baldrian P."/>
            <person name="Spatafora J.W."/>
            <person name="Henrissat B."/>
            <person name="Nagy L.G."/>
            <person name="Aury J.M."/>
            <person name="Wincker P."/>
            <person name="Grigoriev I.V."/>
            <person name="Bonfante P."/>
            <person name="Martin F.M."/>
        </authorList>
    </citation>
    <scope>NUCLEOTIDE SEQUENCE [LARGE SCALE GENOMIC DNA]</scope>
    <source>
        <strain evidence="7 8">RN42</strain>
    </source>
</reference>
<evidence type="ECO:0000313" key="7">
    <source>
        <dbReference type="EMBL" id="RPA82817.1"/>
    </source>
</evidence>
<dbReference type="InterPro" id="IPR013507">
    <property type="entry name" value="DNA_mismatch_S5_2-like"/>
</dbReference>
<dbReference type="PANTHER" id="PTHR10073">
    <property type="entry name" value="DNA MISMATCH REPAIR PROTEIN MLH, PMS, MUTL"/>
    <property type="match status" value="1"/>
</dbReference>
<feature type="domain" description="DNA mismatch repair protein S5" evidence="6">
    <location>
        <begin position="245"/>
        <end position="364"/>
    </location>
</feature>
<evidence type="ECO:0000256" key="1">
    <source>
        <dbReference type="ARBA" id="ARBA00004123"/>
    </source>
</evidence>
<dbReference type="OrthoDB" id="10263226at2759"/>
<dbReference type="InterPro" id="IPR036890">
    <property type="entry name" value="HATPase_C_sf"/>
</dbReference>
<keyword evidence="4" id="KW-0234">DNA repair</keyword>
<dbReference type="InterPro" id="IPR002099">
    <property type="entry name" value="MutL/Mlh/PMS"/>
</dbReference>
<dbReference type="GO" id="GO:0030983">
    <property type="term" value="F:mismatched DNA binding"/>
    <property type="evidence" value="ECO:0007669"/>
    <property type="project" value="InterPro"/>
</dbReference>
<dbReference type="InterPro" id="IPR014721">
    <property type="entry name" value="Ribsml_uS5_D2-typ_fold_subgr"/>
</dbReference>
<evidence type="ECO:0000313" key="8">
    <source>
        <dbReference type="Proteomes" id="UP000275078"/>
    </source>
</evidence>
<dbReference type="Proteomes" id="UP000275078">
    <property type="component" value="Unassembled WGS sequence"/>
</dbReference>
<dbReference type="GO" id="GO:0140664">
    <property type="term" value="F:ATP-dependent DNA damage sensor activity"/>
    <property type="evidence" value="ECO:0007669"/>
    <property type="project" value="InterPro"/>
</dbReference>
<dbReference type="GO" id="GO:0016887">
    <property type="term" value="F:ATP hydrolysis activity"/>
    <property type="evidence" value="ECO:0007669"/>
    <property type="project" value="InterPro"/>
</dbReference>
<keyword evidence="3" id="KW-0227">DNA damage</keyword>
<evidence type="ECO:0000256" key="3">
    <source>
        <dbReference type="ARBA" id="ARBA00022763"/>
    </source>
</evidence>
<dbReference type="Pfam" id="PF13589">
    <property type="entry name" value="HATPase_c_3"/>
    <property type="match status" value="1"/>
</dbReference>
<dbReference type="NCBIfam" id="TIGR00585">
    <property type="entry name" value="mutl"/>
    <property type="match status" value="1"/>
</dbReference>
<dbReference type="InterPro" id="IPR032189">
    <property type="entry name" value="Mlh1_C"/>
</dbReference>
<dbReference type="Gene3D" id="3.30.230.10">
    <property type="match status" value="1"/>
</dbReference>
<name>A0A3N4IBG1_ASCIM</name>
<keyword evidence="5" id="KW-0539">Nucleus</keyword>
<dbReference type="CDD" id="cd03483">
    <property type="entry name" value="MutL_Trans_MLH1"/>
    <property type="match status" value="1"/>
</dbReference>
<dbReference type="GO" id="GO:0032389">
    <property type="term" value="C:MutLalpha complex"/>
    <property type="evidence" value="ECO:0007669"/>
    <property type="project" value="TreeGrafter"/>
</dbReference>
<dbReference type="SMART" id="SM01340">
    <property type="entry name" value="DNA_mis_repair"/>
    <property type="match status" value="1"/>
</dbReference>
<dbReference type="InterPro" id="IPR038973">
    <property type="entry name" value="MutL/Mlh/Pms-like"/>
</dbReference>
<keyword evidence="8" id="KW-1185">Reference proteome</keyword>
<dbReference type="GO" id="GO:0006298">
    <property type="term" value="P:mismatch repair"/>
    <property type="evidence" value="ECO:0007669"/>
    <property type="project" value="InterPro"/>
</dbReference>
<dbReference type="PANTHER" id="PTHR10073:SF12">
    <property type="entry name" value="DNA MISMATCH REPAIR PROTEIN MLH1"/>
    <property type="match status" value="1"/>
</dbReference>
<dbReference type="Gene3D" id="3.30.565.10">
    <property type="entry name" value="Histidine kinase-like ATPase, C-terminal domain"/>
    <property type="match status" value="1"/>
</dbReference>
<comment type="subcellular location">
    <subcellularLocation>
        <location evidence="1">Nucleus</location>
    </subcellularLocation>
</comment>
<dbReference type="GO" id="GO:0061982">
    <property type="term" value="P:meiosis I cell cycle process"/>
    <property type="evidence" value="ECO:0007669"/>
    <property type="project" value="UniProtKB-ARBA"/>
</dbReference>
<organism evidence="7 8">
    <name type="scientific">Ascobolus immersus RN42</name>
    <dbReference type="NCBI Taxonomy" id="1160509"/>
    <lineage>
        <taxon>Eukaryota</taxon>
        <taxon>Fungi</taxon>
        <taxon>Dikarya</taxon>
        <taxon>Ascomycota</taxon>
        <taxon>Pezizomycotina</taxon>
        <taxon>Pezizomycetes</taxon>
        <taxon>Pezizales</taxon>
        <taxon>Ascobolaceae</taxon>
        <taxon>Ascobolus</taxon>
    </lineage>
</organism>
<sequence length="725" mass="80330">MDSSTMSPPRTAGVKRKATEELAASAPRRIKPLDQSVVNKIAAGEIIVAPVNALKELIENSVDAGATTVDIVSKDGGLKLLQITDNGHGINKDDLPILCERFTTSKLKSFDDLSSIGTYGFRGEALASISHIAHLTVTTKTKDSDVAWRALFEDGKLVAPKPGQAAEPKPVAGRGGTQITVEDLFYNMPNRRKAFRSPSEEYQKILDIVGRYAVHCKGVGFSCKKHGDADMSLSVNATANTVDRIRNIHGSNLANELVEFKVADSHLGFTAHGLVSNANYSVKKTTLLLFINHRAVDCYPLKKGIEQSYATFLPKGGRPFVYISLEIEPHRVDVNIHPTKREVNFLHEDDIVDKICEAIRSKLAAVDTSRVFMTQTLLPGASSKEAPPLSTQKGVDSWKASQIGRATVSSSSSTRKVYENNLNRVDPTAQKITAMFHEQRSNMPGWTAIGSEGGVAQLQYEQRPDAKWKAFNYVTLRSLRGDVQNAMHNELYEMFKNHTFVGIVDERRRLAALQHGVKLYLVDYGAASFELFYQIGLADFGNFGRIEFDPPLSLAELLTAAVEAEKTHHSNDIESSDIDWEEAQSTVYSLIVSKRDILSHYFSLDITEDGMVTGMPLLLKGYMPNLGKLPAFLLRLGPNVEWDSELEFFKSFLEELAVFYVPESLPPAEGELKEEVMARKLELDQMIEAAIFPAFKRKLAPSSDLLRAISEIANLKGLYRIFERC</sequence>
<proteinExistence type="inferred from homology"/>
<comment type="similarity">
    <text evidence="2">Belongs to the DNA mismatch repair MutL/HexB family.</text>
</comment>
<dbReference type="CDD" id="cd16926">
    <property type="entry name" value="HATPase_MutL-MLH-PMS-like"/>
    <property type="match status" value="1"/>
</dbReference>
<evidence type="ECO:0000256" key="5">
    <source>
        <dbReference type="ARBA" id="ARBA00023242"/>
    </source>
</evidence>
<dbReference type="FunFam" id="3.30.230.10:FF:000014">
    <property type="entry name" value="DNA mismatch repair protein Mlh1"/>
    <property type="match status" value="1"/>
</dbReference>